<dbReference type="RefSeq" id="WP_074758002.1">
    <property type="nucleotide sequence ID" value="NZ_FNCO01000020.1"/>
</dbReference>
<dbReference type="AlphaFoldDB" id="A0A1G8Q9R5"/>
<gene>
    <name evidence="1" type="ORF">SAMN05216605_12058</name>
</gene>
<protein>
    <submittedName>
        <fullName evidence="1">BRCA1 C Terminus (BRCT) domain-containing protein</fullName>
    </submittedName>
</protein>
<evidence type="ECO:0000313" key="1">
    <source>
        <dbReference type="EMBL" id="SDJ01303.1"/>
    </source>
</evidence>
<keyword evidence="2" id="KW-1185">Reference proteome</keyword>
<dbReference type="Proteomes" id="UP000182894">
    <property type="component" value="Unassembled WGS sequence"/>
</dbReference>
<evidence type="ECO:0000313" key="2">
    <source>
        <dbReference type="Proteomes" id="UP000182894"/>
    </source>
</evidence>
<name>A0A1G8Q9R5_9PSED</name>
<dbReference type="InterPro" id="IPR036420">
    <property type="entry name" value="BRCT_dom_sf"/>
</dbReference>
<dbReference type="EMBL" id="FNCO01000020">
    <property type="protein sequence ID" value="SDJ01303.1"/>
    <property type="molecule type" value="Genomic_DNA"/>
</dbReference>
<sequence length="213" mass="23393">MDLHNEFTNSRFFHAARIDRRSADALVGIAAGLIADGVVNTSEAVFLKQWLESQVAHLDDPVINLLYSRLACMLQDNVLDEDESHELLNLLHSFAGLPISQPTPSQRSAVAPNDLPFNTPEPELVWADRVFVFTGVMAYGPRKDCQALIEEKGGVIGGGVSNKVHYLVVGSIGNEQWRHSTYGTKIMKAVELREAGASIAIVGEAYWQRGMFG</sequence>
<dbReference type="OrthoDB" id="5451971at2"/>
<proteinExistence type="predicted"/>
<dbReference type="CDD" id="cd17748">
    <property type="entry name" value="BRCT_DNA_ligase_like"/>
    <property type="match status" value="1"/>
</dbReference>
<dbReference type="Gene3D" id="3.40.50.10190">
    <property type="entry name" value="BRCT domain"/>
    <property type="match status" value="1"/>
</dbReference>
<reference evidence="2" key="1">
    <citation type="submission" date="2016-10" db="EMBL/GenBank/DDBJ databases">
        <authorList>
            <person name="Varghese N."/>
            <person name="Submissions S."/>
        </authorList>
    </citation>
    <scope>NUCLEOTIDE SEQUENCE [LARGE SCALE GENOMIC DNA]</scope>
    <source>
        <strain evidence="2">ATCC 700689</strain>
    </source>
</reference>
<dbReference type="STRING" id="89065.SAMN05216605_12058"/>
<dbReference type="SUPFAM" id="SSF52113">
    <property type="entry name" value="BRCT domain"/>
    <property type="match status" value="1"/>
</dbReference>
<organism evidence="1 2">
    <name type="scientific">Pseudomonas abietaniphila</name>
    <dbReference type="NCBI Taxonomy" id="89065"/>
    <lineage>
        <taxon>Bacteria</taxon>
        <taxon>Pseudomonadati</taxon>
        <taxon>Pseudomonadota</taxon>
        <taxon>Gammaproteobacteria</taxon>
        <taxon>Pseudomonadales</taxon>
        <taxon>Pseudomonadaceae</taxon>
        <taxon>Pseudomonas</taxon>
    </lineage>
</organism>
<accession>A0A1G8Q9R5</accession>